<dbReference type="GeneID" id="94434849"/>
<dbReference type="InterPro" id="IPR019734">
    <property type="entry name" value="TPR_rpt"/>
</dbReference>
<dbReference type="SUPFAM" id="SSF48452">
    <property type="entry name" value="TPR-like"/>
    <property type="match status" value="1"/>
</dbReference>
<dbReference type="Proteomes" id="UP000221165">
    <property type="component" value="Unassembled WGS sequence"/>
</dbReference>
<feature type="repeat" description="TPR" evidence="3">
    <location>
        <begin position="9"/>
        <end position="42"/>
    </location>
</feature>
<reference evidence="4 5" key="1">
    <citation type="journal article" date="2017" name="Int. J. Parasitol.">
        <title>The genome of the protozoan parasite Cystoisospora suis and a reverse vaccinology approach to identify vaccine candidates.</title>
        <authorList>
            <person name="Palmieri N."/>
            <person name="Shrestha A."/>
            <person name="Ruttkowski B."/>
            <person name="Beck T."/>
            <person name="Vogl C."/>
            <person name="Tomley F."/>
            <person name="Blake D.P."/>
            <person name="Joachim A."/>
        </authorList>
    </citation>
    <scope>NUCLEOTIDE SEQUENCE [LARGE SCALE GENOMIC DNA]</scope>
    <source>
        <strain evidence="4 5">Wien I</strain>
    </source>
</reference>
<dbReference type="Pfam" id="PF13414">
    <property type="entry name" value="TPR_11"/>
    <property type="match status" value="1"/>
</dbReference>
<dbReference type="GO" id="GO:0051879">
    <property type="term" value="F:Hsp90 protein binding"/>
    <property type="evidence" value="ECO:0007669"/>
    <property type="project" value="TreeGrafter"/>
</dbReference>
<evidence type="ECO:0000313" key="5">
    <source>
        <dbReference type="Proteomes" id="UP000221165"/>
    </source>
</evidence>
<evidence type="ECO:0000256" key="1">
    <source>
        <dbReference type="ARBA" id="ARBA00022737"/>
    </source>
</evidence>
<evidence type="ECO:0000256" key="2">
    <source>
        <dbReference type="ARBA" id="ARBA00022803"/>
    </source>
</evidence>
<protein>
    <submittedName>
        <fullName evidence="4">Tetratricopeptide repeat domain containing protein</fullName>
    </submittedName>
</protein>
<proteinExistence type="predicted"/>
<dbReference type="PANTHER" id="PTHR22904">
    <property type="entry name" value="TPR REPEAT CONTAINING PROTEIN"/>
    <property type="match status" value="1"/>
</dbReference>
<gene>
    <name evidence="4" type="ORF">CSUI_011540</name>
</gene>
<dbReference type="Gene3D" id="1.25.40.10">
    <property type="entry name" value="Tetratricopeptide repeat domain"/>
    <property type="match status" value="1"/>
</dbReference>
<keyword evidence="2 3" id="KW-0802">TPR repeat</keyword>
<dbReference type="RefSeq" id="XP_067916386.1">
    <property type="nucleotide sequence ID" value="XM_068071638.1"/>
</dbReference>
<dbReference type="SMART" id="SM00028">
    <property type="entry name" value="TPR"/>
    <property type="match status" value="2"/>
</dbReference>
<dbReference type="PROSITE" id="PS50293">
    <property type="entry name" value="TPR_REGION"/>
    <property type="match status" value="1"/>
</dbReference>
<keyword evidence="5" id="KW-1185">Reference proteome</keyword>
<keyword evidence="1" id="KW-0677">Repeat</keyword>
<dbReference type="VEuPathDB" id="ToxoDB:CSUI_011540"/>
<dbReference type="InterPro" id="IPR011990">
    <property type="entry name" value="TPR-like_helical_dom_sf"/>
</dbReference>
<dbReference type="EMBL" id="MIGC01013097">
    <property type="protein sequence ID" value="PHJ14650.1"/>
    <property type="molecule type" value="Genomic_DNA"/>
</dbReference>
<dbReference type="OrthoDB" id="194358at2759"/>
<dbReference type="PANTHER" id="PTHR22904:SF523">
    <property type="entry name" value="STRESS-INDUCED-PHOSPHOPROTEIN 1"/>
    <property type="match status" value="1"/>
</dbReference>
<evidence type="ECO:0000256" key="3">
    <source>
        <dbReference type="PROSITE-ProRule" id="PRU00339"/>
    </source>
</evidence>
<name>A0A2C6JRJ1_9APIC</name>
<dbReference type="PROSITE" id="PS50005">
    <property type="entry name" value="TPR"/>
    <property type="match status" value="1"/>
</dbReference>
<comment type="caution">
    <text evidence="4">The sequence shown here is derived from an EMBL/GenBank/DDBJ whole genome shotgun (WGS) entry which is preliminary data.</text>
</comment>
<accession>A0A2C6JRJ1</accession>
<evidence type="ECO:0000313" key="4">
    <source>
        <dbReference type="EMBL" id="PHJ14650.1"/>
    </source>
</evidence>
<sequence>MAASPSEAAQALKAQGNAAFQAGKYEEAVDFFSQAIKLTPDDAVLYSNRSGAYASLNKLEEALQDANMCVKLRPTWGKVSYSGA</sequence>
<organism evidence="4 5">
    <name type="scientific">Cystoisospora suis</name>
    <dbReference type="NCBI Taxonomy" id="483139"/>
    <lineage>
        <taxon>Eukaryota</taxon>
        <taxon>Sar</taxon>
        <taxon>Alveolata</taxon>
        <taxon>Apicomplexa</taxon>
        <taxon>Conoidasida</taxon>
        <taxon>Coccidia</taxon>
        <taxon>Eucoccidiorida</taxon>
        <taxon>Eimeriorina</taxon>
        <taxon>Sarcocystidae</taxon>
        <taxon>Cystoisospora</taxon>
    </lineage>
</organism>
<dbReference type="AlphaFoldDB" id="A0A2C6JRJ1"/>